<dbReference type="Proteomes" id="UP000198310">
    <property type="component" value="Unassembled WGS sequence"/>
</dbReference>
<feature type="transmembrane region" description="Helical" evidence="1">
    <location>
        <begin position="40"/>
        <end position="62"/>
    </location>
</feature>
<keyword evidence="3" id="KW-1185">Reference proteome</keyword>
<sequence>MLHFLQHYLCIFCIFILARWVYFFPFVLLFAIANRPAGGLLLNQLATLCRFKFLVGAILAGVG</sequence>
<dbReference type="AlphaFoldDB" id="A0A239BD62"/>
<keyword evidence="1" id="KW-1133">Transmembrane helix</keyword>
<feature type="transmembrane region" description="Helical" evidence="1">
    <location>
        <begin position="6"/>
        <end position="33"/>
    </location>
</feature>
<keyword evidence="1" id="KW-0812">Transmembrane</keyword>
<evidence type="ECO:0000256" key="1">
    <source>
        <dbReference type="SAM" id="Phobius"/>
    </source>
</evidence>
<name>A0A239BD62_9BACT</name>
<evidence type="ECO:0000313" key="2">
    <source>
        <dbReference type="EMBL" id="SNS05562.1"/>
    </source>
</evidence>
<keyword evidence="1" id="KW-0472">Membrane</keyword>
<proteinExistence type="predicted"/>
<dbReference type="EMBL" id="FZNS01000021">
    <property type="protein sequence ID" value="SNS05562.1"/>
    <property type="molecule type" value="Genomic_DNA"/>
</dbReference>
<gene>
    <name evidence="2" type="ORF">SAMN06269173_12126</name>
</gene>
<organism evidence="2 3">
    <name type="scientific">Hymenobacter mucosus</name>
    <dbReference type="NCBI Taxonomy" id="1411120"/>
    <lineage>
        <taxon>Bacteria</taxon>
        <taxon>Pseudomonadati</taxon>
        <taxon>Bacteroidota</taxon>
        <taxon>Cytophagia</taxon>
        <taxon>Cytophagales</taxon>
        <taxon>Hymenobacteraceae</taxon>
        <taxon>Hymenobacter</taxon>
    </lineage>
</organism>
<protein>
    <submittedName>
        <fullName evidence="2">Uncharacterized protein</fullName>
    </submittedName>
</protein>
<reference evidence="3" key="1">
    <citation type="submission" date="2017-06" db="EMBL/GenBank/DDBJ databases">
        <authorList>
            <person name="Varghese N."/>
            <person name="Submissions S."/>
        </authorList>
    </citation>
    <scope>NUCLEOTIDE SEQUENCE [LARGE SCALE GENOMIC DNA]</scope>
    <source>
        <strain evidence="3">DSM 28041</strain>
    </source>
</reference>
<evidence type="ECO:0000313" key="3">
    <source>
        <dbReference type="Proteomes" id="UP000198310"/>
    </source>
</evidence>
<accession>A0A239BD62</accession>